<organism evidence="1 2">
    <name type="scientific">Coemansia furcata</name>
    <dbReference type="NCBI Taxonomy" id="417177"/>
    <lineage>
        <taxon>Eukaryota</taxon>
        <taxon>Fungi</taxon>
        <taxon>Fungi incertae sedis</taxon>
        <taxon>Zoopagomycota</taxon>
        <taxon>Kickxellomycotina</taxon>
        <taxon>Kickxellomycetes</taxon>
        <taxon>Kickxellales</taxon>
        <taxon>Kickxellaceae</taxon>
        <taxon>Coemansia</taxon>
    </lineage>
</organism>
<evidence type="ECO:0000313" key="1">
    <source>
        <dbReference type="EMBL" id="KAJ2813237.1"/>
    </source>
</evidence>
<protein>
    <submittedName>
        <fullName evidence="1">Uncharacterized protein</fullName>
    </submittedName>
</protein>
<comment type="caution">
    <text evidence="1">The sequence shown here is derived from an EMBL/GenBank/DDBJ whole genome shotgun (WGS) entry which is preliminary data.</text>
</comment>
<reference evidence="1" key="1">
    <citation type="submission" date="2022-07" db="EMBL/GenBank/DDBJ databases">
        <title>Phylogenomic reconstructions and comparative analyses of Kickxellomycotina fungi.</title>
        <authorList>
            <person name="Reynolds N.K."/>
            <person name="Stajich J.E."/>
            <person name="Barry K."/>
            <person name="Grigoriev I.V."/>
            <person name="Crous P."/>
            <person name="Smith M.E."/>
        </authorList>
    </citation>
    <scope>NUCLEOTIDE SEQUENCE</scope>
    <source>
        <strain evidence="1">CBS 102833</strain>
    </source>
</reference>
<sequence>MVVLVTGIIMALLALSFSSKDYVWLSLTVLCLLIFGIAIVSTCVVIKCKFPAEPIMPLCPFKNRNVSLMLVMQLFVGAVVFSPTFYVPIYFVIMPNSSAISAGLHLLPYILPISIFLTTSGFVVAKTGCYCKLLWVGRSITTVSTGLFMLLGESTSMGKSIGLTLVGDTGMSLLLQPMHQSCTCQAYAPVPTVSISVRP</sequence>
<proteinExistence type="predicted"/>
<evidence type="ECO:0000313" key="2">
    <source>
        <dbReference type="Proteomes" id="UP001140096"/>
    </source>
</evidence>
<dbReference type="Proteomes" id="UP001140096">
    <property type="component" value="Unassembled WGS sequence"/>
</dbReference>
<gene>
    <name evidence="1" type="ORF">H4S07_000841</name>
</gene>
<name>A0ACC1LQC2_9FUNG</name>
<accession>A0ACC1LQC2</accession>
<dbReference type="EMBL" id="JANBUP010000082">
    <property type="protein sequence ID" value="KAJ2813237.1"/>
    <property type="molecule type" value="Genomic_DNA"/>
</dbReference>
<keyword evidence="2" id="KW-1185">Reference proteome</keyword>